<dbReference type="SUPFAM" id="SSF81296">
    <property type="entry name" value="E set domains"/>
    <property type="match status" value="2"/>
</dbReference>
<evidence type="ECO:0000256" key="3">
    <source>
        <dbReference type="SAM" id="MobiDB-lite"/>
    </source>
</evidence>
<proteinExistence type="inferred from homology"/>
<dbReference type="GO" id="GO:0015031">
    <property type="term" value="P:protein transport"/>
    <property type="evidence" value="ECO:0007669"/>
    <property type="project" value="TreeGrafter"/>
</dbReference>
<dbReference type="InterPro" id="IPR014756">
    <property type="entry name" value="Ig_E-set"/>
</dbReference>
<name>A0A151XCW4_9HYME</name>
<dbReference type="InterPro" id="IPR011021">
    <property type="entry name" value="Arrestin-like_N"/>
</dbReference>
<evidence type="ECO:0000256" key="1">
    <source>
        <dbReference type="ARBA" id="ARBA00005298"/>
    </source>
</evidence>
<evidence type="ECO:0000313" key="6">
    <source>
        <dbReference type="EMBL" id="KYQ58098.1"/>
    </source>
</evidence>
<dbReference type="Pfam" id="PF02752">
    <property type="entry name" value="Arrestin_C"/>
    <property type="match status" value="1"/>
</dbReference>
<dbReference type="SMART" id="SM01017">
    <property type="entry name" value="Arrestin_C"/>
    <property type="match status" value="1"/>
</dbReference>
<feature type="transmembrane region" description="Helical" evidence="4">
    <location>
        <begin position="639"/>
        <end position="662"/>
    </location>
</feature>
<sequence length="948" mass="108721">MPSLRTFRIEFDRPGATYAPGEIVTGDVIIDLAREKKIREKVEEIDKFHRRVRRILISVLRKTNLRQSKNLVTLKLSIKGEANVSWERRSPTKNPQGHNHTQIDYFRASEQYFNLTYYLLGNTAGNGEVRMPAGFHRYSFNFSLPYNIPCSFEHTNGHIRYTMKAVIDRPWRFDHESKIAFTVVSSYDLNAHSHQCIGADDEMSKSFYCFCCFNLGSMKIRIRIPTTGFVPGQSIETMVNLNNTSSVNVTKICVKLERSLEFHAKSPYNMTKTDKAILKAEQRMGLFSEQADVPSRLQVPPIPPSQLEYCGIIDQKYSLRVTIHVSGTHSSITKVYPILIGTIPLHSTISSASYIQTVQQPTAPVTQYDYDPPPPMPTSPDYVPPNTPYPQEMGFASLNQPSTSTNPRDIPPPSYEECMQRADSIKDEDESNYVHGANEPFAPRYPVFNFTTPRITKWKKDRRKGRREGREIHPDNLTCYRQTSPKFIWKPYTLIQSQIPFDFIAWNSSKHSYERRVLFGWTILTIVNSISARVQAYRNVRLCAWASVNRVKAAAVHGHCHAIRDDTVFRRHRRRLASLGYQAAPIVRTKSVASSASSCFSPRSIAYISEVKSSFVLHPSLPFAHPSFSFSFRLLRRPLYLAPAHFSLALLIFTYLISLLALQKEKNLQLNEDSYKTDYFFYFHTCIRNVSNFSKNRFWRNSSVAVKLRSTMWYQYNGYSAHFSLVVGRGSRIVVNSFIRLNIRFFLIGVHAIMAHTFYVRNPYPVPDISREGAWISRGPVLGDKVSPLDKNWNVKLGAHERLFAHHTLNSIRRDRRLVRPQVPHDALDLALNSVYAHSRDTLVSKMYVPIQPETLGRETWRVLRNEIKILPEPSKSDRPMHVSGHPDEELKSVVRTPLSADKSRCHSGPTLPRRIHPSSVKLNIEGPHMDQSNPGYSRKIDGTFYSI</sequence>
<feature type="domain" description="Arrestin C-terminal-like" evidence="5">
    <location>
        <begin position="214"/>
        <end position="345"/>
    </location>
</feature>
<dbReference type="GO" id="GO:0005737">
    <property type="term" value="C:cytoplasm"/>
    <property type="evidence" value="ECO:0007669"/>
    <property type="project" value="TreeGrafter"/>
</dbReference>
<dbReference type="InterPro" id="IPR050357">
    <property type="entry name" value="Arrestin_domain-protein"/>
</dbReference>
<dbReference type="InterPro" id="IPR022179">
    <property type="entry name" value="CFAP276"/>
</dbReference>
<protein>
    <submittedName>
        <fullName evidence="6">Arrestin domain-containing protein 3</fullName>
    </submittedName>
</protein>
<dbReference type="InterPro" id="IPR011022">
    <property type="entry name" value="Arrestin_C-like"/>
</dbReference>
<dbReference type="AlphaFoldDB" id="A0A151XCW4"/>
<dbReference type="EMBL" id="KQ982314">
    <property type="protein sequence ID" value="KYQ58098.1"/>
    <property type="molecule type" value="Genomic_DNA"/>
</dbReference>
<feature type="transmembrane region" description="Helical" evidence="4">
    <location>
        <begin position="741"/>
        <end position="760"/>
    </location>
</feature>
<dbReference type="Gene3D" id="2.60.40.640">
    <property type="match status" value="2"/>
</dbReference>
<dbReference type="Pfam" id="PF12494">
    <property type="entry name" value="DUF3695"/>
    <property type="match status" value="1"/>
</dbReference>
<comment type="similarity">
    <text evidence="1">Belongs to the arrestin family.</text>
</comment>
<keyword evidence="7" id="KW-1185">Reference proteome</keyword>
<feature type="compositionally biased region" description="Polar residues" evidence="3">
    <location>
        <begin position="397"/>
        <end position="407"/>
    </location>
</feature>
<evidence type="ECO:0000313" key="7">
    <source>
        <dbReference type="Proteomes" id="UP000075809"/>
    </source>
</evidence>
<organism evidence="6 7">
    <name type="scientific">Mycetomoellerius zeteki</name>
    <dbReference type="NCBI Taxonomy" id="64791"/>
    <lineage>
        <taxon>Eukaryota</taxon>
        <taxon>Metazoa</taxon>
        <taxon>Ecdysozoa</taxon>
        <taxon>Arthropoda</taxon>
        <taxon>Hexapoda</taxon>
        <taxon>Insecta</taxon>
        <taxon>Pterygota</taxon>
        <taxon>Neoptera</taxon>
        <taxon>Endopterygota</taxon>
        <taxon>Hymenoptera</taxon>
        <taxon>Apocrita</taxon>
        <taxon>Aculeata</taxon>
        <taxon>Formicoidea</taxon>
        <taxon>Formicidae</taxon>
        <taxon>Myrmicinae</taxon>
        <taxon>Mycetomoellerius</taxon>
    </lineage>
</organism>
<keyword evidence="4" id="KW-1133">Transmembrane helix</keyword>
<reference evidence="6 7" key="1">
    <citation type="submission" date="2015-09" db="EMBL/GenBank/DDBJ databases">
        <title>Trachymyrmex zeteki WGS genome.</title>
        <authorList>
            <person name="Nygaard S."/>
            <person name="Hu H."/>
            <person name="Boomsma J."/>
            <person name="Zhang G."/>
        </authorList>
    </citation>
    <scope>NUCLEOTIDE SEQUENCE [LARGE SCALE GENOMIC DNA]</scope>
    <source>
        <strain evidence="6">Tzet28-1</strain>
        <tissue evidence="6">Whole body</tissue>
    </source>
</reference>
<evidence type="ECO:0000259" key="5">
    <source>
        <dbReference type="SMART" id="SM01017"/>
    </source>
</evidence>
<feature type="region of interest" description="Disordered" evidence="3">
    <location>
        <begin position="373"/>
        <end position="413"/>
    </location>
</feature>
<gene>
    <name evidence="6" type="ORF">ALC60_03150</name>
</gene>
<keyword evidence="4" id="KW-0812">Transmembrane</keyword>
<keyword evidence="4" id="KW-0472">Membrane</keyword>
<feature type="compositionally biased region" description="Pro residues" evidence="3">
    <location>
        <begin position="373"/>
        <end position="388"/>
    </location>
</feature>
<evidence type="ECO:0000256" key="4">
    <source>
        <dbReference type="SAM" id="Phobius"/>
    </source>
</evidence>
<dbReference type="PANTHER" id="PTHR11188">
    <property type="entry name" value="ARRESTIN DOMAIN CONTAINING PROTEIN"/>
    <property type="match status" value="1"/>
</dbReference>
<dbReference type="InterPro" id="IPR014752">
    <property type="entry name" value="Arrestin-like_C"/>
</dbReference>
<accession>A0A151XCW4</accession>
<evidence type="ECO:0000256" key="2">
    <source>
        <dbReference type="ARBA" id="ARBA00022606"/>
    </source>
</evidence>
<dbReference type="Proteomes" id="UP000075809">
    <property type="component" value="Unassembled WGS sequence"/>
</dbReference>
<dbReference type="Pfam" id="PF00339">
    <property type="entry name" value="Arrestin_N"/>
    <property type="match status" value="1"/>
</dbReference>
<dbReference type="PANTHER" id="PTHR11188:SF176">
    <property type="entry name" value="ARRESTIN DOMAIN-CONTAINING PROTEIN 1"/>
    <property type="match status" value="1"/>
</dbReference>
<dbReference type="STRING" id="64791.A0A151XCW4"/>
<keyword evidence="2" id="KW-0716">Sensory transduction</keyword>